<evidence type="ECO:0000256" key="2">
    <source>
        <dbReference type="ARBA" id="ARBA00022676"/>
    </source>
</evidence>
<dbReference type="OrthoDB" id="5488434at2"/>
<evidence type="ECO:0000256" key="3">
    <source>
        <dbReference type="ARBA" id="ARBA00022679"/>
    </source>
</evidence>
<accession>A0A1C4X1P8</accession>
<dbReference type="RefSeq" id="WP_091243002.1">
    <property type="nucleotide sequence ID" value="NZ_FMCU01000004.1"/>
</dbReference>
<dbReference type="Pfam" id="PF06722">
    <property type="entry name" value="EryCIII-like_C"/>
    <property type="match status" value="1"/>
</dbReference>
<dbReference type="CDD" id="cd03784">
    <property type="entry name" value="GT1_Gtf-like"/>
    <property type="match status" value="1"/>
</dbReference>
<dbReference type="SUPFAM" id="SSF53756">
    <property type="entry name" value="UDP-Glycosyltransferase/glycogen phosphorylase"/>
    <property type="match status" value="1"/>
</dbReference>
<dbReference type="GO" id="GO:0016758">
    <property type="term" value="F:hexosyltransferase activity"/>
    <property type="evidence" value="ECO:0007669"/>
    <property type="project" value="UniProtKB-ARBA"/>
</dbReference>
<dbReference type="PANTHER" id="PTHR48050">
    <property type="entry name" value="STEROL 3-BETA-GLUCOSYLTRANSFERASE"/>
    <property type="match status" value="1"/>
</dbReference>
<evidence type="ECO:0000259" key="5">
    <source>
        <dbReference type="Pfam" id="PF06722"/>
    </source>
</evidence>
<feature type="domain" description="Erythromycin biosynthesis protein CIII-like N-terminal" evidence="6">
    <location>
        <begin position="22"/>
        <end position="212"/>
    </location>
</feature>
<dbReference type="InterPro" id="IPR010610">
    <property type="entry name" value="EryCIII-like_C"/>
</dbReference>
<evidence type="ECO:0000313" key="7">
    <source>
        <dbReference type="EMBL" id="SCF02402.1"/>
    </source>
</evidence>
<dbReference type="PANTHER" id="PTHR48050:SF13">
    <property type="entry name" value="STEROL 3-BETA-GLUCOSYLTRANSFERASE UGT80A2"/>
    <property type="match status" value="1"/>
</dbReference>
<keyword evidence="2" id="KW-0328">Glycosyltransferase</keyword>
<evidence type="ECO:0000259" key="6">
    <source>
        <dbReference type="Pfam" id="PF21036"/>
    </source>
</evidence>
<name>A0A1C4X1P8_9ACTN</name>
<sequence length="392" mass="41053">MRVLITSAPMHGHLFPLVPLAWALRAAGHEVLVACTEHFVPTVTQAGLPAISSGPGMDIRELMRPDSPHGIEDDPYGHGEVFATMASRNLAGTLATVRSWRPDLVLAERSEYAGPVAARAEGVPYVELHWGVAELVEYRAAAETVLRGDLHRLGLTRLPRADLVLDPWPPSLRQPHARTHVGLRAVPYNGVARVPDWLLDPPARPRIGLTMGTVLPQLTDGGMGGLLTGLVEELATLDAELVLAIDDEAARQLPPLPSAVRYAGRIPLSELVATCRLLIHHGGQGSALTALAAGCPQIVLPKFDDALENAEAIAAAGVGLAVRLDVATPRGVADAAALVLGQSRFAVTAGAVAGEIAAQPSPAETVRALERLAGRDTADASPAGGSGARGRR</sequence>
<dbReference type="GO" id="GO:0017000">
    <property type="term" value="P:antibiotic biosynthetic process"/>
    <property type="evidence" value="ECO:0007669"/>
    <property type="project" value="UniProtKB-ARBA"/>
</dbReference>
<dbReference type="Gene3D" id="3.40.50.2000">
    <property type="entry name" value="Glycogen Phosphorylase B"/>
    <property type="match status" value="2"/>
</dbReference>
<evidence type="ECO:0000256" key="1">
    <source>
        <dbReference type="ARBA" id="ARBA00006962"/>
    </source>
</evidence>
<protein>
    <submittedName>
        <fullName evidence="7">UDP:flavonoid glycosyltransferase YjiC, YdhE family</fullName>
    </submittedName>
</protein>
<feature type="region of interest" description="Disordered" evidence="4">
    <location>
        <begin position="371"/>
        <end position="392"/>
    </location>
</feature>
<proteinExistence type="inferred from homology"/>
<dbReference type="Pfam" id="PF21036">
    <property type="entry name" value="EryCIII-like_N"/>
    <property type="match status" value="1"/>
</dbReference>
<dbReference type="EMBL" id="FMCU01000004">
    <property type="protein sequence ID" value="SCF02402.1"/>
    <property type="molecule type" value="Genomic_DNA"/>
</dbReference>
<dbReference type="InterPro" id="IPR048284">
    <property type="entry name" value="EryCIII-like_N"/>
</dbReference>
<keyword evidence="8" id="KW-1185">Reference proteome</keyword>
<feature type="domain" description="Erythromycin biosynthesis protein CIII-like C-terminal" evidence="5">
    <location>
        <begin position="230"/>
        <end position="372"/>
    </location>
</feature>
<dbReference type="AlphaFoldDB" id="A0A1C4X1P8"/>
<gene>
    <name evidence="7" type="ORF">GA0070216_10476</name>
</gene>
<dbReference type="InterPro" id="IPR050426">
    <property type="entry name" value="Glycosyltransferase_28"/>
</dbReference>
<dbReference type="GO" id="GO:0008194">
    <property type="term" value="F:UDP-glycosyltransferase activity"/>
    <property type="evidence" value="ECO:0007669"/>
    <property type="project" value="InterPro"/>
</dbReference>
<evidence type="ECO:0000313" key="8">
    <source>
        <dbReference type="Proteomes" id="UP000198797"/>
    </source>
</evidence>
<dbReference type="Proteomes" id="UP000198797">
    <property type="component" value="Unassembled WGS sequence"/>
</dbReference>
<organism evidence="7 8">
    <name type="scientific">Micromonospora matsumotoense</name>
    <dbReference type="NCBI Taxonomy" id="121616"/>
    <lineage>
        <taxon>Bacteria</taxon>
        <taxon>Bacillati</taxon>
        <taxon>Actinomycetota</taxon>
        <taxon>Actinomycetes</taxon>
        <taxon>Micromonosporales</taxon>
        <taxon>Micromonosporaceae</taxon>
        <taxon>Micromonospora</taxon>
    </lineage>
</organism>
<comment type="similarity">
    <text evidence="1">Belongs to the glycosyltransferase 28 family.</text>
</comment>
<reference evidence="8" key="1">
    <citation type="submission" date="2016-06" db="EMBL/GenBank/DDBJ databases">
        <authorList>
            <person name="Varghese N."/>
            <person name="Submissions Spin"/>
        </authorList>
    </citation>
    <scope>NUCLEOTIDE SEQUENCE [LARGE SCALE GENOMIC DNA]</scope>
    <source>
        <strain evidence="8">DSM 44100</strain>
    </source>
</reference>
<dbReference type="InterPro" id="IPR002213">
    <property type="entry name" value="UDP_glucos_trans"/>
</dbReference>
<keyword evidence="3 7" id="KW-0808">Transferase</keyword>
<dbReference type="STRING" id="121616.GA0070216_10476"/>
<evidence type="ECO:0000256" key="4">
    <source>
        <dbReference type="SAM" id="MobiDB-lite"/>
    </source>
</evidence>